<dbReference type="EMBL" id="JAFLND010000004">
    <property type="protein sequence ID" value="MBO0331862.1"/>
    <property type="molecule type" value="Genomic_DNA"/>
</dbReference>
<dbReference type="PANTHER" id="PTHR31299">
    <property type="entry name" value="ESTERASE, PUTATIVE (AFU_ORTHOLOGUE AFUA_1G05850)-RELATED"/>
    <property type="match status" value="1"/>
</dbReference>
<gene>
    <name evidence="1" type="ORF">J0X13_14990</name>
</gene>
<dbReference type="SUPFAM" id="SSF159501">
    <property type="entry name" value="EreA/ChaN-like"/>
    <property type="match status" value="1"/>
</dbReference>
<accession>A0ABS3F0G4</accession>
<dbReference type="Proteomes" id="UP000664163">
    <property type="component" value="Unassembled WGS sequence"/>
</dbReference>
<dbReference type="CDD" id="cd14728">
    <property type="entry name" value="Ere-like"/>
    <property type="match status" value="1"/>
</dbReference>
<dbReference type="Gene3D" id="1.20.1440.30">
    <property type="entry name" value="Biosynthetic Protein domain"/>
    <property type="match status" value="1"/>
</dbReference>
<dbReference type="InterPro" id="IPR052036">
    <property type="entry name" value="Hydrolase/PRTase-associated"/>
</dbReference>
<evidence type="ECO:0000313" key="2">
    <source>
        <dbReference type="Proteomes" id="UP000664163"/>
    </source>
</evidence>
<dbReference type="Pfam" id="PF05139">
    <property type="entry name" value="Erythro_esteras"/>
    <property type="match status" value="1"/>
</dbReference>
<organism evidence="1 2">
    <name type="scientific">[Muricauda] lutisoli</name>
    <dbReference type="NCBI Taxonomy" id="2816035"/>
    <lineage>
        <taxon>Bacteria</taxon>
        <taxon>Pseudomonadati</taxon>
        <taxon>Bacteroidota</taxon>
        <taxon>Flavobacteriia</taxon>
        <taxon>Flavobacteriales</taxon>
        <taxon>Flavobacteriaceae</taxon>
        <taxon>Allomuricauda</taxon>
    </lineage>
</organism>
<keyword evidence="2" id="KW-1185">Reference proteome</keyword>
<dbReference type="Gene3D" id="3.30.1870.10">
    <property type="entry name" value="EreA-like, domain 2"/>
    <property type="match status" value="1"/>
</dbReference>
<reference evidence="1 2" key="1">
    <citation type="submission" date="2021-03" db="EMBL/GenBank/DDBJ databases">
        <title>Muricauda sp. CAU 1631 isolated from Incheon.</title>
        <authorList>
            <person name="Kim W."/>
        </authorList>
    </citation>
    <scope>NUCLEOTIDE SEQUENCE [LARGE SCALE GENOMIC DNA]</scope>
    <source>
        <strain evidence="1 2">CAU 1631</strain>
    </source>
</reference>
<dbReference type="PIRSF" id="PIRSF036794">
    <property type="entry name" value="UCP_erythr_ester"/>
    <property type="match status" value="1"/>
</dbReference>
<proteinExistence type="predicted"/>
<protein>
    <submittedName>
        <fullName evidence="1">Erythromycin esterase family protein</fullName>
    </submittedName>
</protein>
<dbReference type="Gene3D" id="3.40.1660.10">
    <property type="entry name" value="EreA-like (biosynthetic domain)"/>
    <property type="match status" value="1"/>
</dbReference>
<dbReference type="InterPro" id="IPR014622">
    <property type="entry name" value="UCP036794_erythomycin"/>
</dbReference>
<comment type="caution">
    <text evidence="1">The sequence shown here is derived from an EMBL/GenBank/DDBJ whole genome shotgun (WGS) entry which is preliminary data.</text>
</comment>
<dbReference type="InterPro" id="IPR007815">
    <property type="entry name" value="Emycin_Estase"/>
</dbReference>
<sequence>MTSKISEMNNSIKALASVSKTLEGIYDLDALIENLSRSRLVLLGEASHGTHEYYTWRTAISKRLIAEHGFNFIAVEGDWPDFYTVNRFVKHHAEAGADAVQVLKKFNRWPTWMWANWEIETLVNWLHEYNGKLSSFEKVGIYGLDVYSLWESMEAMIDYLKDHDPKLLPEAKRALGCFEPFGDEMGMAYARSLHRLIPKTCENEVVSLLRSIRQRMANFNTDMEASLNMEQNAHIAKNAEKYYRSMVSANQSSWNLRDRHMMETLRRLLDFHGPDAKAIVWEHNTHVGDARATDMVQEGSINLGQLVREELEMFNPKIVGFGSFSGTVVAGSEWGAPMRNMHVPKAREGSWEYLLHSTGKGDQIVFMDELKESSMFMDPIPHRAIGVVYHPHYEHVGNYVPSIMPERYDVFIHLDVTTSVHPMRMFLDKSQLPETYPWAF</sequence>
<dbReference type="PANTHER" id="PTHR31299:SF0">
    <property type="entry name" value="ESTERASE, PUTATIVE (AFU_ORTHOLOGUE AFUA_1G05850)-RELATED"/>
    <property type="match status" value="1"/>
</dbReference>
<evidence type="ECO:0000313" key="1">
    <source>
        <dbReference type="EMBL" id="MBO0331862.1"/>
    </source>
</evidence>
<name>A0ABS3F0G4_9FLAO</name>